<keyword evidence="2" id="KW-1185">Reference proteome</keyword>
<dbReference type="EMBL" id="CP092014">
    <property type="protein sequence ID" value="WFN98220.1"/>
    <property type="molecule type" value="Genomic_DNA"/>
</dbReference>
<protein>
    <submittedName>
        <fullName evidence="1">DUF6516 family protein</fullName>
    </submittedName>
</protein>
<name>A0ABY8GLL5_EDWIC</name>
<sequence>MPAQLIYKKREVLKGENEFADIVVWAVAPSVLGSYHGYKYRLAYVVNGVCVMRYDNEAGKGDHKHIGGSELPVMFSDLTDLIEQFYADIQALRS</sequence>
<dbReference type="Proteomes" id="UP001222680">
    <property type="component" value="Chromosome"/>
</dbReference>
<dbReference type="InterPro" id="IPR045397">
    <property type="entry name" value="TumE-like"/>
</dbReference>
<evidence type="ECO:0000313" key="1">
    <source>
        <dbReference type="EMBL" id="WFN98220.1"/>
    </source>
</evidence>
<proteinExistence type="predicted"/>
<evidence type="ECO:0000313" key="2">
    <source>
        <dbReference type="Proteomes" id="UP001222680"/>
    </source>
</evidence>
<organism evidence="1 2">
    <name type="scientific">Edwardsiella ictaluri</name>
    <dbReference type="NCBI Taxonomy" id="67780"/>
    <lineage>
        <taxon>Bacteria</taxon>
        <taxon>Pseudomonadati</taxon>
        <taxon>Pseudomonadota</taxon>
        <taxon>Gammaproteobacteria</taxon>
        <taxon>Enterobacterales</taxon>
        <taxon>Hafniaceae</taxon>
        <taxon>Edwardsiella</taxon>
    </lineage>
</organism>
<dbReference type="Pfam" id="PF20126">
    <property type="entry name" value="TumE"/>
    <property type="match status" value="1"/>
</dbReference>
<reference evidence="1 2" key="1">
    <citation type="submission" date="2022-02" db="EMBL/GenBank/DDBJ databases">
        <title>Phenotypic, genotypic and serological characterization of Edwardsiella ictaluri from catfish and ornamental fish species.</title>
        <authorList>
            <person name="Rose D."/>
            <person name="Tekedar H.C."/>
            <person name="Waldbieser G.C."/>
            <person name="Aarattuthodi S."/>
            <person name="Griffin M.J."/>
        </authorList>
    </citation>
    <scope>NUCLEOTIDE SEQUENCE [LARGE SCALE GENOMIC DNA]</scope>
    <source>
        <strain evidence="1 2">13 TAL-140 K3</strain>
    </source>
</reference>
<gene>
    <name evidence="1" type="ORF">MAY91_17530</name>
</gene>
<accession>A0ABY8GLL5</accession>